<evidence type="ECO:0000259" key="3">
    <source>
        <dbReference type="Pfam" id="PF00149"/>
    </source>
</evidence>
<dbReference type="CDD" id="cd07385">
    <property type="entry name" value="MPP_YkuE_C"/>
    <property type="match status" value="1"/>
</dbReference>
<proteinExistence type="predicted"/>
<dbReference type="InterPro" id="IPR004843">
    <property type="entry name" value="Calcineurin-like_PHP"/>
</dbReference>
<organism evidence="4 5">
    <name type="scientific">Clostridium sardiniense</name>
    <name type="common">Clostridium absonum</name>
    <dbReference type="NCBI Taxonomy" id="29369"/>
    <lineage>
        <taxon>Bacteria</taxon>
        <taxon>Bacillati</taxon>
        <taxon>Bacillota</taxon>
        <taxon>Clostridia</taxon>
        <taxon>Eubacteriales</taxon>
        <taxon>Clostridiaceae</taxon>
        <taxon>Clostridium</taxon>
    </lineage>
</organism>
<dbReference type="InterPro" id="IPR051158">
    <property type="entry name" value="Metallophosphoesterase_sf"/>
</dbReference>
<feature type="domain" description="Calcineurin-like phosphoesterase" evidence="3">
    <location>
        <begin position="42"/>
        <end position="205"/>
    </location>
</feature>
<evidence type="ECO:0000313" key="5">
    <source>
        <dbReference type="Proteomes" id="UP001299068"/>
    </source>
</evidence>
<protein>
    <submittedName>
        <fullName evidence="4">Metallophosphoesterase</fullName>
    </submittedName>
</protein>
<dbReference type="Gene3D" id="3.60.21.10">
    <property type="match status" value="1"/>
</dbReference>
<evidence type="ECO:0000313" key="4">
    <source>
        <dbReference type="EMBL" id="MBY0754638.1"/>
    </source>
</evidence>
<keyword evidence="1" id="KW-0479">Metal-binding</keyword>
<name>A0ABS7KVJ9_CLOSR</name>
<dbReference type="Pfam" id="PF00149">
    <property type="entry name" value="Metallophos"/>
    <property type="match status" value="1"/>
</dbReference>
<keyword evidence="5" id="KW-1185">Reference proteome</keyword>
<accession>A0ABS7KVJ9</accession>
<dbReference type="InterPro" id="IPR029052">
    <property type="entry name" value="Metallo-depent_PP-like"/>
</dbReference>
<comment type="caution">
    <text evidence="4">The sequence shown here is derived from an EMBL/GenBank/DDBJ whole genome shotgun (WGS) entry which is preliminary data.</text>
</comment>
<dbReference type="PANTHER" id="PTHR31302:SF31">
    <property type="entry name" value="PHOSPHODIESTERASE YAEI"/>
    <property type="match status" value="1"/>
</dbReference>
<reference evidence="4 5" key="1">
    <citation type="journal article" date="2021" name="Cell Host Microbe">
        <title>in vivo commensal control of Clostridioides difficile virulence.</title>
        <authorList>
            <person name="Girinathan B.P."/>
            <person name="Dibenedetto N."/>
            <person name="Worley J.N."/>
            <person name="Peltier J."/>
            <person name="Arrieta-Ortiz M.L."/>
            <person name="Rupa Christinal Immanuel S."/>
            <person name="Lavin R."/>
            <person name="Delaney M.L."/>
            <person name="Cummins C."/>
            <person name="Hoffmann M."/>
            <person name="Luo Y."/>
            <person name="Gonzalez-Escalona N."/>
            <person name="Allard M."/>
            <person name="Onderdonk A.B."/>
            <person name="Gerber G.K."/>
            <person name="Sonenshein A.L."/>
            <person name="Baliga N."/>
            <person name="Dupuy B."/>
            <person name="Bry L."/>
        </authorList>
    </citation>
    <scope>NUCLEOTIDE SEQUENCE [LARGE SCALE GENOMIC DNA]</scope>
    <source>
        <strain evidence="4 5">DSM 599</strain>
    </source>
</reference>
<dbReference type="PANTHER" id="PTHR31302">
    <property type="entry name" value="TRANSMEMBRANE PROTEIN WITH METALLOPHOSPHOESTERASE DOMAIN-RELATED"/>
    <property type="match status" value="1"/>
</dbReference>
<dbReference type="Proteomes" id="UP001299068">
    <property type="component" value="Unassembled WGS sequence"/>
</dbReference>
<gene>
    <name evidence="4" type="ORF">K5V21_04125</name>
</gene>
<dbReference type="EMBL" id="JAIKTU010000003">
    <property type="protein sequence ID" value="MBY0754638.1"/>
    <property type="molecule type" value="Genomic_DNA"/>
</dbReference>
<keyword evidence="2" id="KW-0378">Hydrolase</keyword>
<evidence type="ECO:0000256" key="1">
    <source>
        <dbReference type="ARBA" id="ARBA00022723"/>
    </source>
</evidence>
<evidence type="ECO:0000256" key="2">
    <source>
        <dbReference type="ARBA" id="ARBA00022801"/>
    </source>
</evidence>
<dbReference type="SUPFAM" id="SSF56300">
    <property type="entry name" value="Metallo-dependent phosphatases"/>
    <property type="match status" value="1"/>
</dbReference>
<dbReference type="RefSeq" id="WP_221859443.1">
    <property type="nucleotide sequence ID" value="NZ_JAIKTU010000003.1"/>
</dbReference>
<sequence>MYIAIMLIVIVGIGMFLYVQNNWLHINEINIDDANLDLDEDLKVIHLSDLHNKMFGDNQEILVDKIKKLNPDIIVITGDIIDSRRYNEKPAIILMEKLIRITKVYYVAGNHEIRAGVYEDLKERFTKIGIDVVEDRMTTLKLKNEYIDLIGLKDLQIYELNDKLKNILKKEKSNNYKMLIVHRPEAIKFYSENKIDMVFAGHAHGGQIRIPLVGGVIAPGQGFFPKYTEGAYKVDDTTMIVSRGLGNSRFPFRVLNRPEIVVVKLKGRK</sequence>